<dbReference type="InterPro" id="IPR012910">
    <property type="entry name" value="Plug_dom"/>
</dbReference>
<name>A0A0P0M5N6_PHOVU</name>
<reference evidence="14" key="1">
    <citation type="submission" date="2015-10" db="EMBL/GenBank/DDBJ databases">
        <title>Extensive mobilome-driven genome diversification in gut-associated Bacteroides vulgatus mpk.</title>
        <authorList>
            <person name="Beier S."/>
            <person name="Lange A."/>
            <person name="Huson D.H."/>
            <person name="Frick J.-S."/>
            <person name="Autenrieth I.B."/>
        </authorList>
    </citation>
    <scope>NUCLEOTIDE SEQUENCE [LARGE SCALE GENOMIC DNA]</scope>
    <source>
        <strain evidence="14">mpk</strain>
    </source>
</reference>
<keyword evidence="2 10" id="KW-0813">Transport</keyword>
<sequence length="1189" mass="132059">MKLKLNLFTKMKKPVCKLPLSLKITLFVLFSFASLLYASNNYAQRTMLNISSQTRTVSEVLTEIEKQTDFTFFYNNKQVDLKRKVTLNVKNENVFSVLKKLFSGTNTTYKVLDKNIILSEKSAISSATKEVAIVQQVGRSVKGVVVDDKGEPVIGATVMVKGSTNGTITDFDGNFILNDVSSNASLIVSYVGYVTETISVNGKSSFKIVMKEDAKTLEEVVVIGYGVVKKRDLTGSSVSVTGADLAEVPVTNAAQALAGKAAGVNIVSQNGAPGAEVNITVRGGTSITQSTTPIYIIDGFQSEDGLKNIDVNDIKTIDILKDASTTAIYGARGSNGVVLITTKSGSSGKTTVNYNGYVSVDWLGKKLDLLNLEQYAKYQYEWWTLAGEMNQYARMFGGDYTDDGFYTGAWSDIEQTYGGRSGIDWQDKIFGGSALTQSHNLSLSTGTEKTQVLVSYNNMSQDGIVKNHGYYRNTIRTKVNSQLWKNVRFDMNSSFNYAKTLGGGSYSGLKQAILRPETGGILFTDDQLINEELNTEFRTFSNEYDVYNPLITNDAIINRKLSRIFSVNAGVDIDFLKDFTFRTAGSYNWAQIKTTNFDDGRTANAQLKGGPYGSIDNKERYAYQWTNTLNWKHTFEKHDLGVLLGHELYYTNTSGTETAYKAFPDTNFGLNDISMATPDTWKSSLEENALLSFFGRLNYTFNDRYLFTATLRADGSSKFAEGNRWGYFPSAAAAWRVSEEGFWKDNAIGNVVNNFKLRVGYGTTGNCNIDNYMYATAYNATVYPVGNQETAALAPGSTVGNNNLKWEKTVSTNIGLDLGLWGNRVNLTLDWYNNKSDDLLMKVAIPTSTGYTHQYQNIGSIRNRGLEIAISSTNIRNKHFTWTTDFNISFNRSKVLRIDGENEYYQTSVSGGTNSSVLYRAIVGHSLGEMYGYKTNGVYTTDDFVQNGDKYVLKDGVIYQKGSVKTQYKPGDIKYVNTTGQTDDKGTPVYNSDDMTVIGNANPDFTGGFKNTFSYKGFDLSVFMVFSYGNDIFNMSTQRFVGPYQPYQNMLADAANRFTLLDPRTGKEATDLNRIAELNPNQHDLNILWSIHNDNRAAITTPLDRFVEDGSYLRISTITLGYTFPKKWLSKAFISNLRLYCTLNNPFTITNYSGYDPEVSKESSILTPGIDDSSYPRSKGFVFGINLSL</sequence>
<dbReference type="SUPFAM" id="SSF49464">
    <property type="entry name" value="Carboxypeptidase regulatory domain-like"/>
    <property type="match status" value="1"/>
</dbReference>
<dbReference type="InterPro" id="IPR036942">
    <property type="entry name" value="Beta-barrel_TonB_sf"/>
</dbReference>
<dbReference type="InterPro" id="IPR023997">
    <property type="entry name" value="TonB-dep_OMP_SusC/RagA_CS"/>
</dbReference>
<keyword evidence="8 10" id="KW-0472">Membrane</keyword>
<keyword evidence="4" id="KW-0406">Ion transport</keyword>
<dbReference type="Pfam" id="PF13715">
    <property type="entry name" value="CarbopepD_reg_2"/>
    <property type="match status" value="1"/>
</dbReference>
<dbReference type="Gene3D" id="2.40.170.20">
    <property type="entry name" value="TonB-dependent receptor, beta-barrel domain"/>
    <property type="match status" value="1"/>
</dbReference>
<evidence type="ECO:0000256" key="11">
    <source>
        <dbReference type="RuleBase" id="RU003357"/>
    </source>
</evidence>
<reference evidence="13 14" key="2">
    <citation type="journal article" date="2016" name="Genome Biol. Evol.">
        <title>Extensive mobilome-driven genome diversification in mouse gut-associated Bacteroides vulgatus mpk.</title>
        <authorList>
            <person name="Lange A."/>
            <person name="Beier S."/>
            <person name="Steimle A."/>
            <person name="Autenrieth I.B."/>
            <person name="Huson D.H."/>
            <person name="Frick J.S."/>
        </authorList>
    </citation>
    <scope>NUCLEOTIDE SEQUENCE [LARGE SCALE GENOMIC DNA]</scope>
    <source>
        <strain evidence="14">mpk</strain>
    </source>
</reference>
<dbReference type="Gene3D" id="2.170.130.10">
    <property type="entry name" value="TonB-dependent receptor, plug domain"/>
    <property type="match status" value="1"/>
</dbReference>
<dbReference type="InterPro" id="IPR023996">
    <property type="entry name" value="TonB-dep_OMP_SusC/RagA"/>
</dbReference>
<organism evidence="13 14">
    <name type="scientific">Phocaeicola vulgatus</name>
    <name type="common">Bacteroides vulgatus</name>
    <dbReference type="NCBI Taxonomy" id="821"/>
    <lineage>
        <taxon>Bacteria</taxon>
        <taxon>Pseudomonadati</taxon>
        <taxon>Bacteroidota</taxon>
        <taxon>Bacteroidia</taxon>
        <taxon>Bacteroidales</taxon>
        <taxon>Bacteroidaceae</taxon>
        <taxon>Phocaeicola</taxon>
    </lineage>
</organism>
<evidence type="ECO:0000256" key="4">
    <source>
        <dbReference type="ARBA" id="ARBA00022496"/>
    </source>
</evidence>
<evidence type="ECO:0000256" key="7">
    <source>
        <dbReference type="ARBA" id="ARBA00023077"/>
    </source>
</evidence>
<dbReference type="Pfam" id="PF07660">
    <property type="entry name" value="STN"/>
    <property type="match status" value="1"/>
</dbReference>
<dbReference type="AlphaFoldDB" id="A0A0P0M5N6"/>
<dbReference type="InterPro" id="IPR039426">
    <property type="entry name" value="TonB-dep_rcpt-like"/>
</dbReference>
<keyword evidence="13" id="KW-0675">Receptor</keyword>
<keyword evidence="7 11" id="KW-0798">TonB box</keyword>
<dbReference type="NCBIfam" id="TIGR04057">
    <property type="entry name" value="SusC_RagA_signa"/>
    <property type="match status" value="1"/>
</dbReference>
<evidence type="ECO:0000313" key="13">
    <source>
        <dbReference type="EMBL" id="ALK86413.1"/>
    </source>
</evidence>
<keyword evidence="4" id="KW-0410">Iron transport</keyword>
<keyword evidence="5 10" id="KW-0812">Transmembrane</keyword>
<dbReference type="Proteomes" id="UP000061587">
    <property type="component" value="Chromosome"/>
</dbReference>
<evidence type="ECO:0000256" key="1">
    <source>
        <dbReference type="ARBA" id="ARBA00004571"/>
    </source>
</evidence>
<evidence type="ECO:0000256" key="2">
    <source>
        <dbReference type="ARBA" id="ARBA00022448"/>
    </source>
</evidence>
<dbReference type="Pfam" id="PF00593">
    <property type="entry name" value="TonB_dep_Rec_b-barrel"/>
    <property type="match status" value="1"/>
</dbReference>
<evidence type="ECO:0000256" key="8">
    <source>
        <dbReference type="ARBA" id="ARBA00023136"/>
    </source>
</evidence>
<dbReference type="Gene3D" id="2.60.40.1120">
    <property type="entry name" value="Carboxypeptidase-like, regulatory domain"/>
    <property type="match status" value="1"/>
</dbReference>
<dbReference type="InterPro" id="IPR008969">
    <property type="entry name" value="CarboxyPept-like_regulatory"/>
</dbReference>
<dbReference type="PROSITE" id="PS52016">
    <property type="entry name" value="TONB_DEPENDENT_REC_3"/>
    <property type="match status" value="1"/>
</dbReference>
<dbReference type="PATRIC" id="fig|821.40.peg.4624"/>
<dbReference type="SMART" id="SM00965">
    <property type="entry name" value="STN"/>
    <property type="match status" value="1"/>
</dbReference>
<gene>
    <name evidence="13" type="ORF">BvMPK_3855</name>
</gene>
<dbReference type="GO" id="GO:0006826">
    <property type="term" value="P:iron ion transport"/>
    <property type="evidence" value="ECO:0007669"/>
    <property type="project" value="UniProtKB-KW"/>
</dbReference>
<dbReference type="InterPro" id="IPR037066">
    <property type="entry name" value="Plug_dom_sf"/>
</dbReference>
<evidence type="ECO:0000256" key="6">
    <source>
        <dbReference type="ARBA" id="ARBA00023004"/>
    </source>
</evidence>
<dbReference type="EMBL" id="CP013020">
    <property type="protein sequence ID" value="ALK86413.1"/>
    <property type="molecule type" value="Genomic_DNA"/>
</dbReference>
<evidence type="ECO:0000256" key="10">
    <source>
        <dbReference type="PROSITE-ProRule" id="PRU01360"/>
    </source>
</evidence>
<evidence type="ECO:0000313" key="14">
    <source>
        <dbReference type="Proteomes" id="UP000061587"/>
    </source>
</evidence>
<accession>A0A0P0M5N6</accession>
<evidence type="ECO:0000256" key="9">
    <source>
        <dbReference type="ARBA" id="ARBA00023237"/>
    </source>
</evidence>
<keyword evidence="3 10" id="KW-1134">Transmembrane beta strand</keyword>
<dbReference type="InterPro" id="IPR011662">
    <property type="entry name" value="Secretin/TonB_short_N"/>
</dbReference>
<comment type="similarity">
    <text evidence="10 11">Belongs to the TonB-dependent receptor family.</text>
</comment>
<dbReference type="SUPFAM" id="SSF56935">
    <property type="entry name" value="Porins"/>
    <property type="match status" value="1"/>
</dbReference>
<keyword evidence="9 10" id="KW-0998">Cell outer membrane</keyword>
<dbReference type="InterPro" id="IPR000531">
    <property type="entry name" value="Beta-barrel_TonB"/>
</dbReference>
<protein>
    <submittedName>
        <fullName evidence="13">TonB family protein / TonB-dependent receptor</fullName>
    </submittedName>
</protein>
<dbReference type="NCBIfam" id="TIGR04056">
    <property type="entry name" value="OMP_RagA_SusC"/>
    <property type="match status" value="1"/>
</dbReference>
<keyword evidence="6" id="KW-0408">Iron</keyword>
<comment type="subcellular location">
    <subcellularLocation>
        <location evidence="1 10">Cell outer membrane</location>
        <topology evidence="1 10">Multi-pass membrane protein</topology>
    </subcellularLocation>
</comment>
<feature type="domain" description="Secretin/TonB short N-terminal" evidence="12">
    <location>
        <begin position="70"/>
        <end position="121"/>
    </location>
</feature>
<evidence type="ECO:0000256" key="3">
    <source>
        <dbReference type="ARBA" id="ARBA00022452"/>
    </source>
</evidence>
<dbReference type="FunFam" id="2.60.40.1120:FF:000003">
    <property type="entry name" value="Outer membrane protein Omp121"/>
    <property type="match status" value="1"/>
</dbReference>
<evidence type="ECO:0000259" key="12">
    <source>
        <dbReference type="SMART" id="SM00965"/>
    </source>
</evidence>
<evidence type="ECO:0000256" key="5">
    <source>
        <dbReference type="ARBA" id="ARBA00022692"/>
    </source>
</evidence>
<proteinExistence type="inferred from homology"/>
<dbReference type="Pfam" id="PF07715">
    <property type="entry name" value="Plug"/>
    <property type="match status" value="1"/>
</dbReference>
<dbReference type="GO" id="GO:0009279">
    <property type="term" value="C:cell outer membrane"/>
    <property type="evidence" value="ECO:0007669"/>
    <property type="project" value="UniProtKB-SubCell"/>
</dbReference>